<name>A0ABR2B5W2_9ROSI</name>
<accession>A0ABR2B5W2</accession>
<dbReference type="Pfam" id="PF05056">
    <property type="entry name" value="DUF674"/>
    <property type="match status" value="2"/>
</dbReference>
<comment type="caution">
    <text evidence="1">The sequence shown here is derived from an EMBL/GenBank/DDBJ whole genome shotgun (WGS) entry which is preliminary data.</text>
</comment>
<dbReference type="InterPro" id="IPR007750">
    <property type="entry name" value="DUF674"/>
</dbReference>
<sequence>MASETPTLSIKLLINQASNAVLLAEAGNDFVETLHSLLKLPLGNIDLKLNMDLTGPTAYYICSNRECNENHYGWFSYYDTLRCSCGNLMNSKPTKILESVVFEDVTGELLCKGKSTFFVTDDLRVMQGLPGDLIQFLLNMGFENVSRIEEKVVDFGSKEMTHLLIHSFFSKTTLTDVFSEETSIWWQYPDAR</sequence>
<keyword evidence="2" id="KW-1185">Reference proteome</keyword>
<protein>
    <submittedName>
        <fullName evidence="1">Uncharacterized protein</fullName>
    </submittedName>
</protein>
<evidence type="ECO:0000313" key="1">
    <source>
        <dbReference type="EMBL" id="KAK8502074.1"/>
    </source>
</evidence>
<dbReference type="PANTHER" id="PTHR33103">
    <property type="entry name" value="OS01G0153900 PROTEIN"/>
    <property type="match status" value="1"/>
</dbReference>
<evidence type="ECO:0000313" key="2">
    <source>
        <dbReference type="Proteomes" id="UP001472677"/>
    </source>
</evidence>
<proteinExistence type="predicted"/>
<reference evidence="1 2" key="1">
    <citation type="journal article" date="2024" name="G3 (Bethesda)">
        <title>Genome assembly of Hibiscus sabdariffa L. provides insights into metabolisms of medicinal natural products.</title>
        <authorList>
            <person name="Kim T."/>
        </authorList>
    </citation>
    <scope>NUCLEOTIDE SEQUENCE [LARGE SCALE GENOMIC DNA]</scope>
    <source>
        <strain evidence="1">TK-2024</strain>
        <tissue evidence="1">Old leaves</tissue>
    </source>
</reference>
<gene>
    <name evidence="1" type="ORF">V6N12_012528</name>
</gene>
<organism evidence="1 2">
    <name type="scientific">Hibiscus sabdariffa</name>
    <name type="common">roselle</name>
    <dbReference type="NCBI Taxonomy" id="183260"/>
    <lineage>
        <taxon>Eukaryota</taxon>
        <taxon>Viridiplantae</taxon>
        <taxon>Streptophyta</taxon>
        <taxon>Embryophyta</taxon>
        <taxon>Tracheophyta</taxon>
        <taxon>Spermatophyta</taxon>
        <taxon>Magnoliopsida</taxon>
        <taxon>eudicotyledons</taxon>
        <taxon>Gunneridae</taxon>
        <taxon>Pentapetalae</taxon>
        <taxon>rosids</taxon>
        <taxon>malvids</taxon>
        <taxon>Malvales</taxon>
        <taxon>Malvaceae</taxon>
        <taxon>Malvoideae</taxon>
        <taxon>Hibiscus</taxon>
    </lineage>
</organism>
<dbReference type="PANTHER" id="PTHR33103:SF27">
    <property type="entry name" value="OS04G0594700 PROTEIN"/>
    <property type="match status" value="1"/>
</dbReference>
<dbReference type="EMBL" id="JBBPBM010000176">
    <property type="protein sequence ID" value="KAK8502074.1"/>
    <property type="molecule type" value="Genomic_DNA"/>
</dbReference>
<dbReference type="Proteomes" id="UP001472677">
    <property type="component" value="Unassembled WGS sequence"/>
</dbReference>